<dbReference type="AlphaFoldDB" id="A0A9N9E4C3"/>
<accession>A0A9N9E4C3</accession>
<evidence type="ECO:0000313" key="1">
    <source>
        <dbReference type="EMBL" id="CAG8659580.1"/>
    </source>
</evidence>
<evidence type="ECO:0000313" key="2">
    <source>
        <dbReference type="Proteomes" id="UP000789342"/>
    </source>
</evidence>
<proteinExistence type="predicted"/>
<dbReference type="OrthoDB" id="2427998at2759"/>
<name>A0A9N9E4C3_9GLOM</name>
<reference evidence="1" key="1">
    <citation type="submission" date="2021-06" db="EMBL/GenBank/DDBJ databases">
        <authorList>
            <person name="Kallberg Y."/>
            <person name="Tangrot J."/>
            <person name="Rosling A."/>
        </authorList>
    </citation>
    <scope>NUCLEOTIDE SEQUENCE</scope>
    <source>
        <strain evidence="1">CL551</strain>
    </source>
</reference>
<dbReference type="Proteomes" id="UP000789342">
    <property type="component" value="Unassembled WGS sequence"/>
</dbReference>
<protein>
    <submittedName>
        <fullName evidence="1">10181_t:CDS:1</fullName>
    </submittedName>
</protein>
<organism evidence="1 2">
    <name type="scientific">Acaulospora morrowiae</name>
    <dbReference type="NCBI Taxonomy" id="94023"/>
    <lineage>
        <taxon>Eukaryota</taxon>
        <taxon>Fungi</taxon>
        <taxon>Fungi incertae sedis</taxon>
        <taxon>Mucoromycota</taxon>
        <taxon>Glomeromycotina</taxon>
        <taxon>Glomeromycetes</taxon>
        <taxon>Diversisporales</taxon>
        <taxon>Acaulosporaceae</taxon>
        <taxon>Acaulospora</taxon>
    </lineage>
</organism>
<dbReference type="EMBL" id="CAJVPV010011278">
    <property type="protein sequence ID" value="CAG8659580.1"/>
    <property type="molecule type" value="Genomic_DNA"/>
</dbReference>
<gene>
    <name evidence="1" type="ORF">AMORRO_LOCUS10347</name>
</gene>
<comment type="caution">
    <text evidence="1">The sequence shown here is derived from an EMBL/GenBank/DDBJ whole genome shotgun (WGS) entry which is preliminary data.</text>
</comment>
<keyword evidence="2" id="KW-1185">Reference proteome</keyword>
<sequence>MSSEYCKDKDSTFVKRHEPDTIGRTKRWILSSGTDVGQVLTTYRCLIPESQKCLNPVYWGILDLTGAHPETKQLFSPEDWAEMLKSFEDEIEFVEENIPDVAWMFFDEINQIIMNNKKSEDIINRIDEISSQEIEEKYEVTLGEQDEAYIFEIKRAVVTYAENLADVDLPISESYSNNLFSNMLTRRFLDKTELKMESGEEICSWASAQRRNEGHLVTLRARVGQKCGFQGTLKRSTNKLKAITGIRSGGLPEPHPKKILLDNIDLSIAMRDNLHAFFNSNAEALDEDLHKIFVLGVQSWGWTHQIVAMDCKGTNICRYGKLCTTDLPNSIRTLAFMENFYVEMKNVKQMTSLYPMIEHMEEVVGILNSQELYE</sequence>